<dbReference type="SUPFAM" id="SSF51695">
    <property type="entry name" value="PLC-like phosphodiesterases"/>
    <property type="match status" value="1"/>
</dbReference>
<dbReference type="PANTHER" id="PTHR46211:SF1">
    <property type="entry name" value="GLYCEROPHOSPHODIESTER PHOSPHODIESTERASE, CYTOPLASMIC"/>
    <property type="match status" value="1"/>
</dbReference>
<keyword evidence="3" id="KW-1185">Reference proteome</keyword>
<sequence>MPEFAWLTARPIAHRGLHDVAAGRLENTLPAAAAAIEHRFSIECDVGLSSDGEAMVFHDDTLERLTNASGPVTALSAADLAGLTLKGTDARIPTLGELLALIAGRVPLVIELKSTWAKGGRGRAVNRALIERVAAVIETYAGPVALMSFDPDIVEELPRAAPTRPHGIVADRATDARDYPGLSLIERFGLRHLLHAPRTRPAFVAYDVHALPMITPLLLRKFFRVPLLTWTVRTPGERAVAQANADQMIFEGFVPTP</sequence>
<dbReference type="Gene3D" id="3.20.20.190">
    <property type="entry name" value="Phosphatidylinositol (PI) phosphodiesterase"/>
    <property type="match status" value="1"/>
</dbReference>
<evidence type="ECO:0000313" key="3">
    <source>
        <dbReference type="Proteomes" id="UP000332515"/>
    </source>
</evidence>
<feature type="domain" description="GP-PDE" evidence="1">
    <location>
        <begin position="9"/>
        <end position="257"/>
    </location>
</feature>
<dbReference type="AlphaFoldDB" id="A0A6A7XYD3"/>
<dbReference type="InterPro" id="IPR017946">
    <property type="entry name" value="PLC-like_Pdiesterase_TIM-brl"/>
</dbReference>
<dbReference type="GO" id="GO:0008081">
    <property type="term" value="F:phosphoric diester hydrolase activity"/>
    <property type="evidence" value="ECO:0007669"/>
    <property type="project" value="InterPro"/>
</dbReference>
<evidence type="ECO:0000259" key="1">
    <source>
        <dbReference type="PROSITE" id="PS51704"/>
    </source>
</evidence>
<proteinExistence type="predicted"/>
<dbReference type="Proteomes" id="UP000332515">
    <property type="component" value="Unassembled WGS sequence"/>
</dbReference>
<dbReference type="PROSITE" id="PS51704">
    <property type="entry name" value="GP_PDE"/>
    <property type="match status" value="1"/>
</dbReference>
<accession>A0A6A7XYD3</accession>
<reference evidence="2 3" key="1">
    <citation type="submission" date="2019-09" db="EMBL/GenBank/DDBJ databases">
        <title>Segnochrobactrum spirostomi gen. nov., sp. nov., isolated from the ciliate Spirostomum cf. yagiui and description of a novel family, Segnochrobactraceae fam. nov. within the order Rhizobiales of the class Alphaproteobacteria.</title>
        <authorList>
            <person name="Akter S."/>
            <person name="Shazib S.U.A."/>
            <person name="Shin M.K."/>
        </authorList>
    </citation>
    <scope>NUCLEOTIDE SEQUENCE [LARGE SCALE GENOMIC DNA]</scope>
    <source>
        <strain evidence="2 3">Sp-1</strain>
    </source>
</reference>
<evidence type="ECO:0000313" key="2">
    <source>
        <dbReference type="EMBL" id="MQT11127.1"/>
    </source>
</evidence>
<dbReference type="EMBL" id="VWNA01000001">
    <property type="protein sequence ID" value="MQT11127.1"/>
    <property type="molecule type" value="Genomic_DNA"/>
</dbReference>
<protein>
    <submittedName>
        <fullName evidence="2">Glycerophosphodiester phosphodiesterase</fullName>
    </submittedName>
</protein>
<dbReference type="RefSeq" id="WP_153477446.1">
    <property type="nucleotide sequence ID" value="NZ_VWNA01000001.1"/>
</dbReference>
<name>A0A6A7XYD3_9HYPH</name>
<dbReference type="GO" id="GO:0006629">
    <property type="term" value="P:lipid metabolic process"/>
    <property type="evidence" value="ECO:0007669"/>
    <property type="project" value="InterPro"/>
</dbReference>
<organism evidence="2 3">
    <name type="scientific">Segnochrobactrum spirostomi</name>
    <dbReference type="NCBI Taxonomy" id="2608987"/>
    <lineage>
        <taxon>Bacteria</taxon>
        <taxon>Pseudomonadati</taxon>
        <taxon>Pseudomonadota</taxon>
        <taxon>Alphaproteobacteria</taxon>
        <taxon>Hyphomicrobiales</taxon>
        <taxon>Segnochrobactraceae</taxon>
        <taxon>Segnochrobactrum</taxon>
    </lineage>
</organism>
<dbReference type="PANTHER" id="PTHR46211">
    <property type="entry name" value="GLYCEROPHOSPHORYL DIESTER PHOSPHODIESTERASE"/>
    <property type="match status" value="1"/>
</dbReference>
<gene>
    <name evidence="2" type="ORF">F0357_00220</name>
</gene>
<comment type="caution">
    <text evidence="2">The sequence shown here is derived from an EMBL/GenBank/DDBJ whole genome shotgun (WGS) entry which is preliminary data.</text>
</comment>
<dbReference type="InterPro" id="IPR030395">
    <property type="entry name" value="GP_PDE_dom"/>
</dbReference>
<dbReference type="Pfam" id="PF03009">
    <property type="entry name" value="GDPD"/>
    <property type="match status" value="1"/>
</dbReference>